<evidence type="ECO:0000256" key="2">
    <source>
        <dbReference type="ARBA" id="ARBA00022448"/>
    </source>
</evidence>
<comment type="similarity">
    <text evidence="1">Belongs to the ABC transporter superfamily.</text>
</comment>
<dbReference type="OrthoDB" id="9804819at2"/>
<evidence type="ECO:0000313" key="7">
    <source>
        <dbReference type="Proteomes" id="UP000182412"/>
    </source>
</evidence>
<dbReference type="PANTHER" id="PTHR42711:SF5">
    <property type="entry name" value="ABC TRANSPORTER ATP-BINDING PROTEIN NATA"/>
    <property type="match status" value="1"/>
</dbReference>
<sequence>MSIIIENVNCSRKNRSILRNVSLKIPKGTVMGMLGPNGAGKTTLIRLISGLARPDSGRILVKGEEAALRSVAFRRLIGLVPQENNFESELTIEQSMVCYARLYGLPKPRQQVEKICQHFRIGGWRQKYPDKLSGGMKRRAMIARAMLPEPEILLLDEPSVGLDPDMRQEIWQLLKQLRSAGKTVLLTTHYMEEAETLCDSIAFLRSGQLVYTGTTAGLRQYLSPLRELSLDEAFVELSHGGDGRLVQEVG</sequence>
<dbReference type="InterPro" id="IPR003593">
    <property type="entry name" value="AAA+_ATPase"/>
</dbReference>
<evidence type="ECO:0000256" key="4">
    <source>
        <dbReference type="ARBA" id="ARBA00022840"/>
    </source>
</evidence>
<dbReference type="PROSITE" id="PS00211">
    <property type="entry name" value="ABC_TRANSPORTER_1"/>
    <property type="match status" value="1"/>
</dbReference>
<keyword evidence="3" id="KW-0547">Nucleotide-binding</keyword>
<dbReference type="InterPro" id="IPR017871">
    <property type="entry name" value="ABC_transporter-like_CS"/>
</dbReference>
<accession>A0A1H0UJZ4</accession>
<name>A0A1H0UJZ4_SELRU</name>
<organism evidence="6 7">
    <name type="scientific">Selenomonas ruminantium</name>
    <dbReference type="NCBI Taxonomy" id="971"/>
    <lineage>
        <taxon>Bacteria</taxon>
        <taxon>Bacillati</taxon>
        <taxon>Bacillota</taxon>
        <taxon>Negativicutes</taxon>
        <taxon>Selenomonadales</taxon>
        <taxon>Selenomonadaceae</taxon>
        <taxon>Selenomonas</taxon>
    </lineage>
</organism>
<evidence type="ECO:0000259" key="5">
    <source>
        <dbReference type="PROSITE" id="PS50893"/>
    </source>
</evidence>
<gene>
    <name evidence="6" type="ORF">SAMN05216366_1346</name>
</gene>
<dbReference type="GO" id="GO:0005524">
    <property type="term" value="F:ATP binding"/>
    <property type="evidence" value="ECO:0007669"/>
    <property type="project" value="UniProtKB-KW"/>
</dbReference>
<protein>
    <submittedName>
        <fullName evidence="6">ABC-2 type transport system ATP-binding protein</fullName>
    </submittedName>
</protein>
<keyword evidence="4 6" id="KW-0067">ATP-binding</keyword>
<dbReference type="SUPFAM" id="SSF52540">
    <property type="entry name" value="P-loop containing nucleoside triphosphate hydrolases"/>
    <property type="match status" value="1"/>
</dbReference>
<dbReference type="PANTHER" id="PTHR42711">
    <property type="entry name" value="ABC TRANSPORTER ATP-BINDING PROTEIN"/>
    <property type="match status" value="1"/>
</dbReference>
<dbReference type="Proteomes" id="UP000182412">
    <property type="component" value="Unassembled WGS sequence"/>
</dbReference>
<dbReference type="AlphaFoldDB" id="A0A1H0UJZ4"/>
<dbReference type="CDD" id="cd03230">
    <property type="entry name" value="ABC_DR_subfamily_A"/>
    <property type="match status" value="1"/>
</dbReference>
<dbReference type="PROSITE" id="PS50893">
    <property type="entry name" value="ABC_TRANSPORTER_2"/>
    <property type="match status" value="1"/>
</dbReference>
<proteinExistence type="inferred from homology"/>
<dbReference type="InterPro" id="IPR003439">
    <property type="entry name" value="ABC_transporter-like_ATP-bd"/>
</dbReference>
<dbReference type="Gene3D" id="3.40.50.300">
    <property type="entry name" value="P-loop containing nucleotide triphosphate hydrolases"/>
    <property type="match status" value="1"/>
</dbReference>
<dbReference type="SMART" id="SM00382">
    <property type="entry name" value="AAA"/>
    <property type="match status" value="1"/>
</dbReference>
<dbReference type="RefSeq" id="WP_074573227.1">
    <property type="nucleotide sequence ID" value="NZ_FNJQ01000034.1"/>
</dbReference>
<feature type="domain" description="ABC transporter" evidence="5">
    <location>
        <begin position="3"/>
        <end position="231"/>
    </location>
</feature>
<dbReference type="InterPro" id="IPR050763">
    <property type="entry name" value="ABC_transporter_ATP-binding"/>
</dbReference>
<dbReference type="InterPro" id="IPR027417">
    <property type="entry name" value="P-loop_NTPase"/>
</dbReference>
<evidence type="ECO:0000256" key="1">
    <source>
        <dbReference type="ARBA" id="ARBA00005417"/>
    </source>
</evidence>
<keyword evidence="2" id="KW-0813">Transport</keyword>
<dbReference type="GO" id="GO:0016887">
    <property type="term" value="F:ATP hydrolysis activity"/>
    <property type="evidence" value="ECO:0007669"/>
    <property type="project" value="InterPro"/>
</dbReference>
<evidence type="ECO:0000313" key="6">
    <source>
        <dbReference type="EMBL" id="SDP66413.1"/>
    </source>
</evidence>
<reference evidence="6 7" key="1">
    <citation type="submission" date="2016-10" db="EMBL/GenBank/DDBJ databases">
        <authorList>
            <person name="de Groot N.N."/>
        </authorList>
    </citation>
    <scope>NUCLEOTIDE SEQUENCE [LARGE SCALE GENOMIC DNA]</scope>
    <source>
        <strain evidence="6 7">S137</strain>
    </source>
</reference>
<dbReference type="EMBL" id="FNJQ01000034">
    <property type="protein sequence ID" value="SDP66413.1"/>
    <property type="molecule type" value="Genomic_DNA"/>
</dbReference>
<dbReference type="Pfam" id="PF00005">
    <property type="entry name" value="ABC_tran"/>
    <property type="match status" value="1"/>
</dbReference>
<evidence type="ECO:0000256" key="3">
    <source>
        <dbReference type="ARBA" id="ARBA00022741"/>
    </source>
</evidence>